<dbReference type="InterPro" id="IPR047187">
    <property type="entry name" value="SF1_C_Upf1"/>
</dbReference>
<comment type="caution">
    <text evidence="8">The sequence shown here is derived from an EMBL/GenBank/DDBJ whole genome shotgun (WGS) entry which is preliminary data.</text>
</comment>
<feature type="domain" description="DNA2/NAM7 helicase helicase" evidence="6">
    <location>
        <begin position="346"/>
        <end position="439"/>
    </location>
</feature>
<evidence type="ECO:0000259" key="7">
    <source>
        <dbReference type="Pfam" id="PF13087"/>
    </source>
</evidence>
<dbReference type="CDD" id="cd18808">
    <property type="entry name" value="SF1_C_Upf1"/>
    <property type="match status" value="1"/>
</dbReference>
<accession>A0ABD5RUI4</accession>
<dbReference type="GO" id="GO:0004386">
    <property type="term" value="F:helicase activity"/>
    <property type="evidence" value="ECO:0007669"/>
    <property type="project" value="UniProtKB-KW"/>
</dbReference>
<dbReference type="InterPro" id="IPR041679">
    <property type="entry name" value="DNA2/NAM7-like_C"/>
</dbReference>
<evidence type="ECO:0000313" key="8">
    <source>
        <dbReference type="EMBL" id="MFC6723074.1"/>
    </source>
</evidence>
<dbReference type="EC" id="3.6.4.-" evidence="8"/>
<dbReference type="PANTHER" id="PTHR43788:SF8">
    <property type="entry name" value="DNA-BINDING PROTEIN SMUBP-2"/>
    <property type="match status" value="1"/>
</dbReference>
<dbReference type="InterPro" id="IPR050534">
    <property type="entry name" value="Coronavir_polyprotein_1ab"/>
</dbReference>
<protein>
    <submittedName>
        <fullName evidence="8">DEAD/DEAH box helicase</fullName>
        <ecNumber evidence="8">3.6.4.-</ecNumber>
    </submittedName>
</protein>
<name>A0ABD5RUI4_9EURY</name>
<keyword evidence="4 8" id="KW-0347">Helicase</keyword>
<dbReference type="EMBL" id="JBHSWU010000003">
    <property type="protein sequence ID" value="MFC6723074.1"/>
    <property type="molecule type" value="Genomic_DNA"/>
</dbReference>
<dbReference type="InterPro" id="IPR027417">
    <property type="entry name" value="P-loop_NTPase"/>
</dbReference>
<dbReference type="GO" id="GO:0016787">
    <property type="term" value="F:hydrolase activity"/>
    <property type="evidence" value="ECO:0007669"/>
    <property type="project" value="UniProtKB-KW"/>
</dbReference>
<evidence type="ECO:0000256" key="5">
    <source>
        <dbReference type="ARBA" id="ARBA00022840"/>
    </source>
</evidence>
<feature type="domain" description="DNA2/NAM7 helicase-like C-terminal" evidence="7">
    <location>
        <begin position="527"/>
        <end position="713"/>
    </location>
</feature>
<keyword evidence="3 8" id="KW-0378">Hydrolase</keyword>
<keyword evidence="5" id="KW-0067">ATP-binding</keyword>
<dbReference type="InterPro" id="IPR041677">
    <property type="entry name" value="DNA2/NAM7_AAA_11"/>
</dbReference>
<dbReference type="Pfam" id="PF13087">
    <property type="entry name" value="AAA_12"/>
    <property type="match status" value="1"/>
</dbReference>
<organism evidence="8 9">
    <name type="scientific">Halobium palmae</name>
    <dbReference type="NCBI Taxonomy" id="1776492"/>
    <lineage>
        <taxon>Archaea</taxon>
        <taxon>Methanobacteriati</taxon>
        <taxon>Methanobacteriota</taxon>
        <taxon>Stenosarchaea group</taxon>
        <taxon>Halobacteria</taxon>
        <taxon>Halobacteriales</taxon>
        <taxon>Haloferacaceae</taxon>
        <taxon>Halobium</taxon>
    </lineage>
</organism>
<keyword evidence="9" id="KW-1185">Reference proteome</keyword>
<dbReference type="AlphaFoldDB" id="A0ABD5RUI4"/>
<evidence type="ECO:0000256" key="4">
    <source>
        <dbReference type="ARBA" id="ARBA00022806"/>
    </source>
</evidence>
<keyword evidence="2" id="KW-0547">Nucleotide-binding</keyword>
<comment type="similarity">
    <text evidence="1">Belongs to the DNA2/NAM7 helicase family.</text>
</comment>
<evidence type="ECO:0000256" key="1">
    <source>
        <dbReference type="ARBA" id="ARBA00007913"/>
    </source>
</evidence>
<dbReference type="GO" id="GO:0005524">
    <property type="term" value="F:ATP binding"/>
    <property type="evidence" value="ECO:0007669"/>
    <property type="project" value="UniProtKB-KW"/>
</dbReference>
<evidence type="ECO:0000259" key="6">
    <source>
        <dbReference type="Pfam" id="PF13086"/>
    </source>
</evidence>
<dbReference type="PANTHER" id="PTHR43788">
    <property type="entry name" value="DNA2/NAM7 HELICASE FAMILY MEMBER"/>
    <property type="match status" value="1"/>
</dbReference>
<feature type="domain" description="DNA2/NAM7 helicase helicase" evidence="6">
    <location>
        <begin position="446"/>
        <end position="514"/>
    </location>
</feature>
<reference evidence="8 9" key="1">
    <citation type="journal article" date="2019" name="Int. J. Syst. Evol. Microbiol.">
        <title>The Global Catalogue of Microorganisms (GCM) 10K type strain sequencing project: providing services to taxonomists for standard genome sequencing and annotation.</title>
        <authorList>
            <consortium name="The Broad Institute Genomics Platform"/>
            <consortium name="The Broad Institute Genome Sequencing Center for Infectious Disease"/>
            <person name="Wu L."/>
            <person name="Ma J."/>
        </authorList>
    </citation>
    <scope>NUCLEOTIDE SEQUENCE [LARGE SCALE GENOMIC DNA]</scope>
    <source>
        <strain evidence="8 9">NBRC 111368</strain>
    </source>
</reference>
<evidence type="ECO:0000313" key="9">
    <source>
        <dbReference type="Proteomes" id="UP001596328"/>
    </source>
</evidence>
<dbReference type="SUPFAM" id="SSF52540">
    <property type="entry name" value="P-loop containing nucleoside triphosphate hydrolases"/>
    <property type="match status" value="1"/>
</dbReference>
<dbReference type="Pfam" id="PF13086">
    <property type="entry name" value="AAA_11"/>
    <property type="match status" value="2"/>
</dbReference>
<gene>
    <name evidence="8" type="ORF">ACFQE1_01440</name>
</gene>
<evidence type="ECO:0000256" key="2">
    <source>
        <dbReference type="ARBA" id="ARBA00022741"/>
    </source>
</evidence>
<dbReference type="Proteomes" id="UP001596328">
    <property type="component" value="Unassembled WGS sequence"/>
</dbReference>
<sequence length="757" mass="82513">MTSPFTDAVVDAFSSQDPTLFDIDGELPAASPTGTDRAESLDGLFRPYEQLHLDSGAIAVPLHEPDSPELTGEYFISSPSGLVPTLAVGDGDGGRRRVSLAKFSESILAYRTRFWCGESLPEAPSYYDGMPDSSLDGMLLNSGYEISLEATEPIPDAELEAFHDNLLADIERERQAARKSVDERFEKWGIDAFGSDDGAIPTAVVVSGGETTSPRLALQVPTEEDEQIDIRDEYGVFKKHEVLVAVDGRAGFPIVGTVVECRDESLVVMLDWGSCENPMAAGRAFEDEHETVTVITRLNPTTYDRQERAVEQIFTDATHQTRRAVVTGQTSLSFGELPPTVDVIDLNAYQQQAVRNARRTDTVACIHGPPGTGKTRTLTAFIRQAVADGQSVLVTAHSNQAVDNLLVGDSELDEPPAEDTLHEAAQTHEFSIVRTGSNCASPVVEQHYHQSNSGFEMHADVVAATTSAATKLSRTFDVAVVDEATQASILSTLIPYLRARKLVLAGDPQQLSPYTGARTGTKGETLTSLFEHLLSVYGENLATTLRRQYRSNSAIMAFSNDRYYSGDLEAAERNADWSIDGLEPVMGIHLEGNERRDRNGSRYNTAEAEATARQTHQLLQAGVSPSDIGIITPYTAQTRKVHGQLRQVEGDCSAVTVDTIDSFQGGEREAIIISWVCSNERNNAGFLEYPDIGPRRLNVALTRARKRLVLIGDWETLGTTDERLAETESCADHFAALAHHLEETDAMLRSTSSPSTT</sequence>
<proteinExistence type="inferred from homology"/>
<evidence type="ECO:0000256" key="3">
    <source>
        <dbReference type="ARBA" id="ARBA00022801"/>
    </source>
</evidence>
<dbReference type="Gene3D" id="3.40.50.300">
    <property type="entry name" value="P-loop containing nucleotide triphosphate hydrolases"/>
    <property type="match status" value="2"/>
</dbReference>